<reference evidence="2" key="1">
    <citation type="submission" date="2023-07" db="EMBL/GenBank/DDBJ databases">
        <title>Two novel species in the genus Flavivirga.</title>
        <authorList>
            <person name="Kwon K."/>
        </authorList>
    </citation>
    <scope>NUCLEOTIDE SEQUENCE</scope>
    <source>
        <strain evidence="2">KACC 14157</strain>
    </source>
</reference>
<dbReference type="PANTHER" id="PTHR21180">
    <property type="entry name" value="ENDONUCLEASE/EXONUCLEASE/PHOSPHATASE FAMILY DOMAIN-CONTAINING PROTEIN 1"/>
    <property type="match status" value="1"/>
</dbReference>
<proteinExistence type="predicted"/>
<dbReference type="RefSeq" id="WP_303283589.1">
    <property type="nucleotide sequence ID" value="NZ_BAABCZ010000012.1"/>
</dbReference>
<comment type="caution">
    <text evidence="2">The sequence shown here is derived from an EMBL/GenBank/DDBJ whole genome shotgun (WGS) entry which is preliminary data.</text>
</comment>
<evidence type="ECO:0000313" key="2">
    <source>
        <dbReference type="EMBL" id="MDO5988939.1"/>
    </source>
</evidence>
<organism evidence="2 3">
    <name type="scientific">Flavivirga amylovorans</name>
    <dbReference type="NCBI Taxonomy" id="870486"/>
    <lineage>
        <taxon>Bacteria</taxon>
        <taxon>Pseudomonadati</taxon>
        <taxon>Bacteroidota</taxon>
        <taxon>Flavobacteriia</taxon>
        <taxon>Flavobacteriales</taxon>
        <taxon>Flavobacteriaceae</taxon>
        <taxon>Flavivirga</taxon>
    </lineage>
</organism>
<dbReference type="Gene3D" id="1.10.150.320">
    <property type="entry name" value="Photosystem II 12 kDa extrinsic protein"/>
    <property type="match status" value="2"/>
</dbReference>
<dbReference type="Proteomes" id="UP001176891">
    <property type="component" value="Unassembled WGS sequence"/>
</dbReference>
<dbReference type="PANTHER" id="PTHR21180:SF32">
    <property type="entry name" value="ENDONUCLEASE_EXONUCLEASE_PHOSPHATASE FAMILY DOMAIN-CONTAINING PROTEIN 1"/>
    <property type="match status" value="1"/>
</dbReference>
<evidence type="ECO:0000313" key="3">
    <source>
        <dbReference type="Proteomes" id="UP001176891"/>
    </source>
</evidence>
<dbReference type="InterPro" id="IPR051675">
    <property type="entry name" value="Endo/Exo/Phosphatase_dom_1"/>
</dbReference>
<dbReference type="InterPro" id="IPR010994">
    <property type="entry name" value="RuvA_2-like"/>
</dbReference>
<keyword evidence="1" id="KW-1133">Transmembrane helix</keyword>
<name>A0ABT8X4Q7_9FLAO</name>
<protein>
    <submittedName>
        <fullName evidence="2">Helix-hairpin-helix domain-containing protein</fullName>
    </submittedName>
</protein>
<gene>
    <name evidence="2" type="ORF">Q4Q39_16155</name>
</gene>
<keyword evidence="1" id="KW-0472">Membrane</keyword>
<dbReference type="SUPFAM" id="SSF47781">
    <property type="entry name" value="RuvA domain 2-like"/>
    <property type="match status" value="3"/>
</dbReference>
<sequence>MKSHFMFSKEQRNGIFLLIILIIGLQCIYFFVDFQSEDISVDKETLAQFNEEIDSLRLIKLEKSKPRIYPFNPNYITDFKGASLGMSNKEIDRLLIYREQNNWINSTKQFQEVTKISDSLLNQIAPYFKFPEWVSNSKRKQKPINSYSNTSKSFAQKHDLNNATAQQLQKIHGIGVAFSERIIKFRNKFVGGFIDDIQLQDVYGLTPEIIERITNHFTVKTPRQIKKININMATLESLVTVQHIDYDLAHNIIEQRQLREGYKSLEELKKVKDFPVNKIDIIKLYLSLD</sequence>
<feature type="transmembrane region" description="Helical" evidence="1">
    <location>
        <begin position="12"/>
        <end position="32"/>
    </location>
</feature>
<accession>A0ABT8X4Q7</accession>
<keyword evidence="3" id="KW-1185">Reference proteome</keyword>
<dbReference type="Pfam" id="PF12836">
    <property type="entry name" value="HHH_3"/>
    <property type="match status" value="2"/>
</dbReference>
<evidence type="ECO:0000256" key="1">
    <source>
        <dbReference type="SAM" id="Phobius"/>
    </source>
</evidence>
<keyword evidence="1" id="KW-0812">Transmembrane</keyword>
<dbReference type="EMBL" id="JAUOEM010000006">
    <property type="protein sequence ID" value="MDO5988939.1"/>
    <property type="molecule type" value="Genomic_DNA"/>
</dbReference>